<dbReference type="SUPFAM" id="SSF56801">
    <property type="entry name" value="Acetyl-CoA synthetase-like"/>
    <property type="match status" value="1"/>
</dbReference>
<dbReference type="InterPro" id="IPR042099">
    <property type="entry name" value="ANL_N_sf"/>
</dbReference>
<dbReference type="Proteomes" id="UP000298138">
    <property type="component" value="Unassembled WGS sequence"/>
</dbReference>
<evidence type="ECO:0000256" key="17">
    <source>
        <dbReference type="ARBA" id="ARBA00048414"/>
    </source>
</evidence>
<dbReference type="FunFam" id="3.40.50.720:FF:000787">
    <property type="entry name" value="L-2-aminoadipate reductase"/>
    <property type="match status" value="1"/>
</dbReference>
<protein>
    <recommendedName>
        <fullName evidence="15">Alpha-aminoadipate reductase</fullName>
        <ecNumber evidence="6">1.2.1.31</ecNumber>
        <ecNumber evidence="5">1.2.1.95</ecNumber>
    </recommendedName>
    <alternativeName>
        <fullName evidence="14">L-aminoadipate-semialdehyde dehydrogenase</fullName>
    </alternativeName>
</protein>
<evidence type="ECO:0000313" key="21">
    <source>
        <dbReference type="Proteomes" id="UP000298138"/>
    </source>
</evidence>
<evidence type="ECO:0000256" key="9">
    <source>
        <dbReference type="ARBA" id="ARBA00022598"/>
    </source>
</evidence>
<dbReference type="InterPro" id="IPR006162">
    <property type="entry name" value="Ppantetheine_attach_site"/>
</dbReference>
<evidence type="ECO:0000256" key="2">
    <source>
        <dbReference type="ARBA" id="ARBA00003499"/>
    </source>
</evidence>
<dbReference type="InterPro" id="IPR013120">
    <property type="entry name" value="FAR_NAD-bd"/>
</dbReference>
<dbReference type="Pfam" id="PF00550">
    <property type="entry name" value="PP-binding"/>
    <property type="match status" value="1"/>
</dbReference>
<dbReference type="FunCoup" id="A0A4S2N8D8">
    <property type="interactions" value="691"/>
</dbReference>
<comment type="catalytic activity">
    <reaction evidence="16">
        <text>(S)-2-amino-6-oxohexanoate + AMP + diphosphate + NADP(+) = L-2-aminoadipate + ATP + NADPH + H(+)</text>
        <dbReference type="Rhea" id="RHEA:46936"/>
        <dbReference type="ChEBI" id="CHEBI:15378"/>
        <dbReference type="ChEBI" id="CHEBI:30616"/>
        <dbReference type="ChEBI" id="CHEBI:33019"/>
        <dbReference type="ChEBI" id="CHEBI:57783"/>
        <dbReference type="ChEBI" id="CHEBI:58321"/>
        <dbReference type="ChEBI" id="CHEBI:58349"/>
        <dbReference type="ChEBI" id="CHEBI:58672"/>
        <dbReference type="ChEBI" id="CHEBI:456215"/>
        <dbReference type="EC" id="1.2.1.95"/>
    </reaction>
</comment>
<dbReference type="InterPro" id="IPR020806">
    <property type="entry name" value="PKS_PP-bd"/>
</dbReference>
<dbReference type="NCBIfam" id="TIGR01733">
    <property type="entry name" value="AA-adenyl-dom"/>
    <property type="match status" value="1"/>
</dbReference>
<dbReference type="GO" id="GO:0016874">
    <property type="term" value="F:ligase activity"/>
    <property type="evidence" value="ECO:0007669"/>
    <property type="project" value="UniProtKB-KW"/>
</dbReference>
<dbReference type="Gene3D" id="1.10.1200.10">
    <property type="entry name" value="ACP-like"/>
    <property type="match status" value="1"/>
</dbReference>
<comment type="cofactor">
    <cofactor evidence="1">
        <name>pantetheine 4'-phosphate</name>
        <dbReference type="ChEBI" id="CHEBI:47942"/>
    </cofactor>
</comment>
<dbReference type="EC" id="1.2.1.31" evidence="6"/>
<dbReference type="SUPFAM" id="SSF51735">
    <property type="entry name" value="NAD(P)-binding Rossmann-fold domains"/>
    <property type="match status" value="1"/>
</dbReference>
<dbReference type="InterPro" id="IPR036291">
    <property type="entry name" value="NAD(P)-bd_dom_sf"/>
</dbReference>
<accession>A0A4S2N8D8</accession>
<comment type="similarity">
    <text evidence="4">Belongs to the ATP-dependent AMP-binding enzyme family.</text>
</comment>
<dbReference type="CDD" id="cd05235">
    <property type="entry name" value="SDR_e1"/>
    <property type="match status" value="1"/>
</dbReference>
<dbReference type="Pfam" id="PF07993">
    <property type="entry name" value="NAD_binding_4"/>
    <property type="match status" value="1"/>
</dbReference>
<comment type="pathway">
    <text evidence="3">Amino-acid biosynthesis; L-lysine biosynthesis via AAA pathway; L-lysine from L-alpha-aminoadipate (fungal route): step 1/3.</text>
</comment>
<evidence type="ECO:0000259" key="19">
    <source>
        <dbReference type="PROSITE" id="PS50075"/>
    </source>
</evidence>
<dbReference type="InterPro" id="IPR010080">
    <property type="entry name" value="Thioester_reductase-like_dom"/>
</dbReference>
<dbReference type="InterPro" id="IPR020845">
    <property type="entry name" value="AMP-binding_CS"/>
</dbReference>
<keyword evidence="9" id="KW-0436">Ligase</keyword>
<dbReference type="PROSITE" id="PS50075">
    <property type="entry name" value="CARRIER"/>
    <property type="match status" value="1"/>
</dbReference>
<dbReference type="InterPro" id="IPR000873">
    <property type="entry name" value="AMP-dep_synth/lig_dom"/>
</dbReference>
<evidence type="ECO:0000256" key="5">
    <source>
        <dbReference type="ARBA" id="ARBA00012913"/>
    </source>
</evidence>
<name>A0A4S2N8D8_9PEZI</name>
<comment type="function">
    <text evidence="2">Catalyzes the activation of alpha-aminoadipate by ATP-dependent adenylation and the reduction of activated alpha-aminoadipate by NADPH. The activated alpha-aminoadipate is bound to the phosphopantheinyl group of the enzyme itself before it is reduced to (S)-2-amino-6-oxohexanoate.</text>
</comment>
<evidence type="ECO:0000256" key="3">
    <source>
        <dbReference type="ARBA" id="ARBA00004827"/>
    </source>
</evidence>
<keyword evidence="21" id="KW-1185">Reference proteome</keyword>
<dbReference type="PROSITE" id="PS00455">
    <property type="entry name" value="AMP_BINDING"/>
    <property type="match status" value="1"/>
</dbReference>
<keyword evidence="13" id="KW-0457">Lysine biosynthesis</keyword>
<gene>
    <name evidence="20" type="ORF">EX30DRAFT_28293</name>
</gene>
<dbReference type="PANTHER" id="PTHR44845:SF1">
    <property type="entry name" value="L-2-AMINOADIPATE REDUCTASE"/>
    <property type="match status" value="1"/>
</dbReference>
<evidence type="ECO:0000256" key="4">
    <source>
        <dbReference type="ARBA" id="ARBA00006432"/>
    </source>
</evidence>
<evidence type="ECO:0000256" key="8">
    <source>
        <dbReference type="ARBA" id="ARBA00022553"/>
    </source>
</evidence>
<evidence type="ECO:0000256" key="1">
    <source>
        <dbReference type="ARBA" id="ARBA00001957"/>
    </source>
</evidence>
<dbReference type="SUPFAM" id="SSF52777">
    <property type="entry name" value="CoA-dependent acyltransferases"/>
    <property type="match status" value="1"/>
</dbReference>
<comment type="catalytic activity">
    <reaction evidence="17">
        <text>(S)-2-amino-6-oxohexanoate + NAD(+) + H2O = L-2-aminoadipate + NADH + 2 H(+)</text>
        <dbReference type="Rhea" id="RHEA:12308"/>
        <dbReference type="ChEBI" id="CHEBI:15377"/>
        <dbReference type="ChEBI" id="CHEBI:15378"/>
        <dbReference type="ChEBI" id="CHEBI:57540"/>
        <dbReference type="ChEBI" id="CHEBI:57945"/>
        <dbReference type="ChEBI" id="CHEBI:58321"/>
        <dbReference type="ChEBI" id="CHEBI:58672"/>
        <dbReference type="EC" id="1.2.1.31"/>
    </reaction>
</comment>
<dbReference type="InterPro" id="IPR045851">
    <property type="entry name" value="AMP-bd_C_sf"/>
</dbReference>
<organism evidence="20 21">
    <name type="scientific">Ascodesmis nigricans</name>
    <dbReference type="NCBI Taxonomy" id="341454"/>
    <lineage>
        <taxon>Eukaryota</taxon>
        <taxon>Fungi</taxon>
        <taxon>Dikarya</taxon>
        <taxon>Ascomycota</taxon>
        <taxon>Pezizomycotina</taxon>
        <taxon>Pezizomycetes</taxon>
        <taxon>Pezizales</taxon>
        <taxon>Ascodesmidaceae</taxon>
        <taxon>Ascodesmis</taxon>
    </lineage>
</organism>
<dbReference type="NCBIfam" id="TIGR01746">
    <property type="entry name" value="Thioester-redct"/>
    <property type="match status" value="1"/>
</dbReference>
<dbReference type="InterPro" id="IPR036736">
    <property type="entry name" value="ACP-like_sf"/>
</dbReference>
<dbReference type="EMBL" id="ML220112">
    <property type="protein sequence ID" value="TGZ85600.1"/>
    <property type="molecule type" value="Genomic_DNA"/>
</dbReference>
<dbReference type="OrthoDB" id="329835at2759"/>
<evidence type="ECO:0000256" key="11">
    <source>
        <dbReference type="ARBA" id="ARBA00022857"/>
    </source>
</evidence>
<keyword evidence="11" id="KW-0521">NADP</keyword>
<reference evidence="20 21" key="1">
    <citation type="submission" date="2019-04" db="EMBL/GenBank/DDBJ databases">
        <title>Comparative genomics and transcriptomics to analyze fruiting body development in filamentous ascomycetes.</title>
        <authorList>
            <consortium name="DOE Joint Genome Institute"/>
            <person name="Lutkenhaus R."/>
            <person name="Traeger S."/>
            <person name="Breuer J."/>
            <person name="Kuo A."/>
            <person name="Lipzen A."/>
            <person name="Pangilinan J."/>
            <person name="Dilworth D."/>
            <person name="Sandor L."/>
            <person name="Poggeler S."/>
            <person name="Barry K."/>
            <person name="Grigoriev I.V."/>
            <person name="Nowrousian M."/>
        </authorList>
    </citation>
    <scope>NUCLEOTIDE SEQUENCE [LARGE SCALE GENOMIC DNA]</scope>
    <source>
        <strain evidence="20 21">CBS 389.68</strain>
    </source>
</reference>
<evidence type="ECO:0000313" key="20">
    <source>
        <dbReference type="EMBL" id="TGZ85600.1"/>
    </source>
</evidence>
<evidence type="ECO:0000256" key="15">
    <source>
        <dbReference type="ARBA" id="ARBA00032195"/>
    </source>
</evidence>
<evidence type="ECO:0000256" key="10">
    <source>
        <dbReference type="ARBA" id="ARBA00022605"/>
    </source>
</evidence>
<evidence type="ECO:0000256" key="7">
    <source>
        <dbReference type="ARBA" id="ARBA00022450"/>
    </source>
</evidence>
<keyword evidence="12" id="KW-0560">Oxidoreductase</keyword>
<dbReference type="GO" id="GO:0031177">
    <property type="term" value="F:phosphopantetheine binding"/>
    <property type="evidence" value="ECO:0007669"/>
    <property type="project" value="InterPro"/>
</dbReference>
<dbReference type="NCBIfam" id="TIGR03443">
    <property type="entry name" value="alpha_am_amid"/>
    <property type="match status" value="1"/>
</dbReference>
<evidence type="ECO:0000256" key="14">
    <source>
        <dbReference type="ARBA" id="ARBA00031335"/>
    </source>
</evidence>
<keyword evidence="7" id="KW-0596">Phosphopantetheine</keyword>
<evidence type="ECO:0000256" key="16">
    <source>
        <dbReference type="ARBA" id="ARBA00048260"/>
    </source>
</evidence>
<dbReference type="SMART" id="SM00823">
    <property type="entry name" value="PKS_PP"/>
    <property type="match status" value="1"/>
</dbReference>
<dbReference type="InterPro" id="IPR001242">
    <property type="entry name" value="Condensation_dom"/>
</dbReference>
<feature type="domain" description="Carrier" evidence="19">
    <location>
        <begin position="885"/>
        <end position="962"/>
    </location>
</feature>
<dbReference type="STRING" id="341454.A0A4S2N8D8"/>
<evidence type="ECO:0000256" key="18">
    <source>
        <dbReference type="ARBA" id="ARBA00049537"/>
    </source>
</evidence>
<dbReference type="PIRSF" id="PIRSF001617">
    <property type="entry name" value="Alpha-AR"/>
    <property type="match status" value="1"/>
</dbReference>
<dbReference type="PROSITE" id="PS00012">
    <property type="entry name" value="PHOSPHOPANTETHEINE"/>
    <property type="match status" value="1"/>
</dbReference>
<dbReference type="InterPro" id="IPR014397">
    <property type="entry name" value="Lys2"/>
</dbReference>
<evidence type="ECO:0000256" key="6">
    <source>
        <dbReference type="ARBA" id="ARBA00013073"/>
    </source>
</evidence>
<dbReference type="UniPathway" id="UPA00033">
    <property type="reaction ID" value="UER00032"/>
</dbReference>
<dbReference type="GO" id="GO:0019878">
    <property type="term" value="P:lysine biosynthetic process via aminoadipic acid"/>
    <property type="evidence" value="ECO:0007669"/>
    <property type="project" value="UniProtKB-UniPathway"/>
</dbReference>
<sequence length="1437" mass="157744">MATQDDSLDARLARWEARLRSVTLQSLTTDYVRPENARIVEAVHSVTLPDATRTALLQLAILDGSTSVSPFTALLGAFAVLAARLTGDEDISIGTSGENKEPFVLRLPIDYKTSFSSLLTRVKDLENEGSADSVPLVDLIQHLQKKSKSPKAPRLFNLSLYHAPDAPSKQFLASHELTTDLSIYVSITAPQPASSLRFVPQMPEITLSAHYNQLIFSTKRISMMVDQLLQIVQLGAANPKIEIGSIPLMTEEQKKILPDPTRDLNWGEFRGAIHDIFSANAKKHPDRECVVETAEIYQPNGEARIFTYRQIDEASNILAHHLVAKGIKRGDVVMVYAYRGVDLVVAVMGVLKAGGTFSVIDPAYPPARQNIYLQVAQPRALVVIQKAGKLSSLVRDYIKNELDILTEVPALAIQADGTLLGGDIDGKDVLADQVAKKSEGTGVVVGPDSNPTLSFTSGSEGIPKGVRGRHFSLTYYFPWMAETFGLSENDRFTMLSGIAHDPIQRDIFTPLFLGAKLLVPTSDDIGTPGRLAEWMDDHKATITHLTPAMGQLLSAQATRSIPSLHHAFFVGDILTKRDCLRLQSLARNVAVVNMYGTTETQRAVSYFEVPSLNNDPTFSQSQKDVIPAGKGMLDVQLLVVNRNNREQVCGVGEIGEIYVRAAGLAEGYLRLPDMTALKFIKNWYVPEDHWQKRSSDKQGNEPWREFYLGPRDRMYRSGDLGRYTPDGQVECSGRADDQVKIRGFRIELGEIDTHLSQHPLVRENVTLVRRDKDEEPTLVSYIVPLQTADLNDLVSADEAGVSEEGDEIVKGLRKYRRLIGEIKKYLKARLPSYAVPTVVVPLTRLPLNPNGKIDKPALPFPDTAQLAAAARHRRATMDAEAGKRPELSPVQTQLAEIWKGLLPHAPEPMSLSDNFFDLGGHSILATRMIFEVRKRFVTDVPLGAVFKYPTLGSLAAQIERIRVGGDRDLAIQDLADDNENAIADEEEETQVIDYAGDARKIAKNLPKEFPTLEKVDYKVGITVFLTGATGFLGAYLIADLMKRKNPDVKKVIAHVRAADNAKGLERVKKSCEAYGVWRDEWNSKIDVAVGELGKEKLGLSDADYKKVVDEVDVIIHNGAQVHWLQDYNRLHGANVKGTVDTLLLATQGKRKSYAFVSSTSVVDTDHYVQLSDTILNSGGSGIPESDDLEGSSTGLGTGYGQSKWAAEYIVRAAGRRGLTGTIIRPGYITGHSQTGVSNTDDFLIRMVKGCAQLGQMPDIYNTVNMVPVDHVARVVVAAAVFAPQKPLGVAHVTSHPRLRMNEFLGTLGLYGYDVKKVDYIPWRKALEHHVFELSKDNALYPLVQFVLEDLPSSTKAPELDDTNTVAALKLDAVWTGEDLSQGAGVSVETMGIYIAYLIAIGFLPEPEKKGVRALPKIELSEDAKVSLKAVGGRGGAA</sequence>
<dbReference type="GO" id="GO:0004043">
    <property type="term" value="F:L-aminoadipate-semialdehyde dehydrogenase [NAD(P)+] activity"/>
    <property type="evidence" value="ECO:0007669"/>
    <property type="project" value="UniProtKB-EC"/>
</dbReference>
<dbReference type="InterPro" id="IPR010071">
    <property type="entry name" value="AA_adenyl_dom"/>
</dbReference>
<evidence type="ECO:0000256" key="12">
    <source>
        <dbReference type="ARBA" id="ARBA00023002"/>
    </source>
</evidence>
<dbReference type="Gene3D" id="3.40.50.720">
    <property type="entry name" value="NAD(P)-binding Rossmann-like Domain"/>
    <property type="match status" value="1"/>
</dbReference>
<evidence type="ECO:0000256" key="13">
    <source>
        <dbReference type="ARBA" id="ARBA00023154"/>
    </source>
</evidence>
<dbReference type="Pfam" id="PF00668">
    <property type="entry name" value="Condensation"/>
    <property type="match status" value="1"/>
</dbReference>
<dbReference type="InterPro" id="IPR009081">
    <property type="entry name" value="PP-bd_ACP"/>
</dbReference>
<dbReference type="InParanoid" id="A0A4S2N8D8"/>
<keyword evidence="10" id="KW-0028">Amino-acid biosynthesis</keyword>
<dbReference type="PANTHER" id="PTHR44845">
    <property type="entry name" value="CARRIER DOMAIN-CONTAINING PROTEIN"/>
    <property type="match status" value="1"/>
</dbReference>
<dbReference type="Pfam" id="PF00501">
    <property type="entry name" value="AMP-binding"/>
    <property type="match status" value="1"/>
</dbReference>
<dbReference type="Gene3D" id="3.30.300.30">
    <property type="match status" value="1"/>
</dbReference>
<dbReference type="EC" id="1.2.1.95" evidence="5"/>
<dbReference type="Gene3D" id="3.40.50.12780">
    <property type="entry name" value="N-terminal domain of ligase-like"/>
    <property type="match status" value="1"/>
</dbReference>
<dbReference type="SUPFAM" id="SSF47336">
    <property type="entry name" value="ACP-like"/>
    <property type="match status" value="1"/>
</dbReference>
<keyword evidence="8" id="KW-0597">Phosphoprotein</keyword>
<proteinExistence type="inferred from homology"/>
<comment type="catalytic activity">
    <reaction evidence="18">
        <text>(S)-2-amino-6-oxohexanoate + NADP(+) + H2O = L-2-aminoadipate + NADPH + 2 H(+)</text>
        <dbReference type="Rhea" id="RHEA:12304"/>
        <dbReference type="ChEBI" id="CHEBI:15377"/>
        <dbReference type="ChEBI" id="CHEBI:15378"/>
        <dbReference type="ChEBI" id="CHEBI:57783"/>
        <dbReference type="ChEBI" id="CHEBI:58321"/>
        <dbReference type="ChEBI" id="CHEBI:58349"/>
        <dbReference type="ChEBI" id="CHEBI:58672"/>
        <dbReference type="EC" id="1.2.1.31"/>
    </reaction>
</comment>
<dbReference type="Gene3D" id="3.30.559.30">
    <property type="entry name" value="Nonribosomal peptide synthetase, condensation domain"/>
    <property type="match status" value="1"/>
</dbReference>